<evidence type="ECO:0000256" key="4">
    <source>
        <dbReference type="ARBA" id="ARBA00023136"/>
    </source>
</evidence>
<organism evidence="7 8">
    <name type="scientific">Anoxybacteroides amylolyticum</name>
    <dbReference type="NCBI Taxonomy" id="294699"/>
    <lineage>
        <taxon>Bacteria</taxon>
        <taxon>Bacillati</taxon>
        <taxon>Bacillota</taxon>
        <taxon>Bacilli</taxon>
        <taxon>Bacillales</taxon>
        <taxon>Anoxybacillaceae</taxon>
        <taxon>Anoxybacteroides</taxon>
    </lineage>
</organism>
<keyword evidence="3 6" id="KW-1133">Transmembrane helix</keyword>
<evidence type="ECO:0000256" key="1">
    <source>
        <dbReference type="ARBA" id="ARBA00004141"/>
    </source>
</evidence>
<evidence type="ECO:0000256" key="2">
    <source>
        <dbReference type="ARBA" id="ARBA00022692"/>
    </source>
</evidence>
<evidence type="ECO:0000256" key="6">
    <source>
        <dbReference type="SAM" id="Phobius"/>
    </source>
</evidence>
<dbReference type="RefSeq" id="WP_066327925.1">
    <property type="nucleotide sequence ID" value="NZ_CP015439.1"/>
</dbReference>
<evidence type="ECO:0000256" key="5">
    <source>
        <dbReference type="ARBA" id="ARBA00023600"/>
    </source>
</evidence>
<keyword evidence="8" id="KW-1185">Reference proteome</keyword>
<keyword evidence="2 6" id="KW-0812">Transmembrane</keyword>
<comment type="similarity">
    <text evidence="5">Belongs to the bacteriophage holin family. Cp-1 holin subfamily.</text>
</comment>
<proteinExistence type="inferred from homology"/>
<evidence type="ECO:0000256" key="3">
    <source>
        <dbReference type="ARBA" id="ARBA00022989"/>
    </source>
</evidence>
<sequence length="131" mass="14371">MNKYTFFLGASLIGSLLSTMFGSMDLLVIILICFVVIDYVTGIIASAFEGKLSSEAGIRGIVRKLLIFVLVGVSHLLDIAIGWSNHFIRDATAFFYMINEAISIVENVGRAGLPVPDFLKKAMELLKDQPK</sequence>
<dbReference type="AlphaFoldDB" id="A0A160F8B9"/>
<evidence type="ECO:0000313" key="7">
    <source>
        <dbReference type="EMBL" id="ANB62333.1"/>
    </source>
</evidence>
<dbReference type="EMBL" id="CP015439">
    <property type="protein sequence ID" value="ANB62333.1"/>
    <property type="molecule type" value="Genomic_DNA"/>
</dbReference>
<dbReference type="NCBIfam" id="TIGR01593">
    <property type="entry name" value="holin_tox_secr"/>
    <property type="match status" value="1"/>
</dbReference>
<comment type="subcellular location">
    <subcellularLocation>
        <location evidence="1">Membrane</location>
        <topology evidence="1">Multi-pass membrane protein</topology>
    </subcellularLocation>
</comment>
<dbReference type="PATRIC" id="fig|294699.3.peg.3325"/>
<feature type="transmembrane region" description="Helical" evidence="6">
    <location>
        <begin position="28"/>
        <end position="49"/>
    </location>
</feature>
<keyword evidence="4 6" id="KW-0472">Membrane</keyword>
<protein>
    <submittedName>
        <fullName evidence="7">Toxin secretion/phage lysis holin family protein</fullName>
    </submittedName>
</protein>
<dbReference type="GO" id="GO:0016020">
    <property type="term" value="C:membrane"/>
    <property type="evidence" value="ECO:0007669"/>
    <property type="project" value="UniProtKB-SubCell"/>
</dbReference>
<dbReference type="KEGG" id="aamy:GFC30_3219"/>
<reference evidence="7 8" key="1">
    <citation type="journal article" date="2006" name="Syst. Appl. Microbiol.">
        <title>Anoxybacillus amylolyticus sp. nov., a thermophilic amylase producing bacterium isolated from Mount Rittmann (Antarctica).</title>
        <authorList>
            <person name="Poli A."/>
            <person name="Esposito E."/>
            <person name="Lama L."/>
            <person name="Orlando P."/>
            <person name="Nicolaus G."/>
            <person name="de Appolonia F."/>
            <person name="Gambacorta A."/>
            <person name="Nicolaus B."/>
        </authorList>
    </citation>
    <scope>NUCLEOTIDE SEQUENCE [LARGE SCALE GENOMIC DNA]</scope>
    <source>
        <strain evidence="7 8">DSM 15939</strain>
        <plasmid evidence="8">Plasmid pdsm15939_1</plasmid>
    </source>
</reference>
<keyword evidence="7" id="KW-0614">Plasmid</keyword>
<evidence type="ECO:0000313" key="8">
    <source>
        <dbReference type="Proteomes" id="UP000076865"/>
    </source>
</evidence>
<dbReference type="InterPro" id="IPR006480">
    <property type="entry name" value="Phage_holin_4_1"/>
</dbReference>
<accession>A0A160F8B9</accession>
<name>A0A160F8B9_9BACL</name>
<dbReference type="Pfam" id="PF05105">
    <property type="entry name" value="Phage_holin_4_1"/>
    <property type="match status" value="1"/>
</dbReference>
<geneLocation type="plasmid" evidence="8">
    <name>pdsm15939_1</name>
</geneLocation>
<feature type="transmembrane region" description="Helical" evidence="6">
    <location>
        <begin position="61"/>
        <end position="83"/>
    </location>
</feature>
<gene>
    <name evidence="7" type="ORF">GFC30_3219</name>
</gene>
<dbReference type="Proteomes" id="UP000076865">
    <property type="component" value="Plasmid pDSM15939_1"/>
</dbReference>